<feature type="coiled-coil region" evidence="1">
    <location>
        <begin position="19"/>
        <end position="144"/>
    </location>
</feature>
<feature type="compositionally biased region" description="Gly residues" evidence="2">
    <location>
        <begin position="300"/>
        <end position="310"/>
    </location>
</feature>
<evidence type="ECO:0000256" key="1">
    <source>
        <dbReference type="SAM" id="Coils"/>
    </source>
</evidence>
<protein>
    <submittedName>
        <fullName evidence="3">Uncharacterized protein</fullName>
    </submittedName>
</protein>
<dbReference type="InterPro" id="IPR052993">
    <property type="entry name" value="CFA-57"/>
</dbReference>
<keyword evidence="4" id="KW-1185">Reference proteome</keyword>
<name>A0AAD7WBU6_9TELE</name>
<feature type="region of interest" description="Disordered" evidence="2">
    <location>
        <begin position="291"/>
        <end position="316"/>
    </location>
</feature>
<dbReference type="Proteomes" id="UP001221898">
    <property type="component" value="Unassembled WGS sequence"/>
</dbReference>
<sequence>MRKKFSCLQKEISARNMDIERLKAELLKLRNIISSLGKDILALNKEIKNRNEHIEEKEIHISEMRRRNIDLEKLKYVLEYKIKELTMQLEPKEETIKEMKEQIQKMEEELTMISQQNSHLEKIIAELKLKLSATDKESRQATQRVSDMTNVVQRFKGDLHSCVDFIQDPVKLKDSVLELHSGYILKSDEDILQQDRGTSKKGRQRDDLGRKVVISLRRKLAKEVQAHAADKFKWMQDDSTLIKELNDLRRELKLSQDKARDYENQLSVYRRSKTSRSFEFEDGLGTGSVQDLWGAPDGTLEGGETMGGLCGRQTEQ</sequence>
<dbReference type="PANTHER" id="PTHR32215:SF0">
    <property type="entry name" value="CILIA- AND FLAGELLA-ASSOCIATED PROTEIN 57"/>
    <property type="match status" value="1"/>
</dbReference>
<evidence type="ECO:0000256" key="2">
    <source>
        <dbReference type="SAM" id="MobiDB-lite"/>
    </source>
</evidence>
<evidence type="ECO:0000313" key="4">
    <source>
        <dbReference type="Proteomes" id="UP001221898"/>
    </source>
</evidence>
<dbReference type="SUPFAM" id="SSF90257">
    <property type="entry name" value="Myosin rod fragments"/>
    <property type="match status" value="1"/>
</dbReference>
<comment type="caution">
    <text evidence="3">The sequence shown here is derived from an EMBL/GenBank/DDBJ whole genome shotgun (WGS) entry which is preliminary data.</text>
</comment>
<accession>A0AAD7WBU6</accession>
<dbReference type="EMBL" id="JAINUG010000165">
    <property type="protein sequence ID" value="KAJ8390855.1"/>
    <property type="molecule type" value="Genomic_DNA"/>
</dbReference>
<organism evidence="3 4">
    <name type="scientific">Aldrovandia affinis</name>
    <dbReference type="NCBI Taxonomy" id="143900"/>
    <lineage>
        <taxon>Eukaryota</taxon>
        <taxon>Metazoa</taxon>
        <taxon>Chordata</taxon>
        <taxon>Craniata</taxon>
        <taxon>Vertebrata</taxon>
        <taxon>Euteleostomi</taxon>
        <taxon>Actinopterygii</taxon>
        <taxon>Neopterygii</taxon>
        <taxon>Teleostei</taxon>
        <taxon>Notacanthiformes</taxon>
        <taxon>Halosauridae</taxon>
        <taxon>Aldrovandia</taxon>
    </lineage>
</organism>
<reference evidence="3" key="1">
    <citation type="journal article" date="2023" name="Science">
        <title>Genome structures resolve the early diversification of teleost fishes.</title>
        <authorList>
            <person name="Parey E."/>
            <person name="Louis A."/>
            <person name="Montfort J."/>
            <person name="Bouchez O."/>
            <person name="Roques C."/>
            <person name="Iampietro C."/>
            <person name="Lluch J."/>
            <person name="Castinel A."/>
            <person name="Donnadieu C."/>
            <person name="Desvignes T."/>
            <person name="Floi Bucao C."/>
            <person name="Jouanno E."/>
            <person name="Wen M."/>
            <person name="Mejri S."/>
            <person name="Dirks R."/>
            <person name="Jansen H."/>
            <person name="Henkel C."/>
            <person name="Chen W.J."/>
            <person name="Zahm M."/>
            <person name="Cabau C."/>
            <person name="Klopp C."/>
            <person name="Thompson A.W."/>
            <person name="Robinson-Rechavi M."/>
            <person name="Braasch I."/>
            <person name="Lecointre G."/>
            <person name="Bobe J."/>
            <person name="Postlethwait J.H."/>
            <person name="Berthelot C."/>
            <person name="Roest Crollius H."/>
            <person name="Guiguen Y."/>
        </authorList>
    </citation>
    <scope>NUCLEOTIDE SEQUENCE</scope>
    <source>
        <strain evidence="3">NC1722</strain>
    </source>
</reference>
<keyword evidence="1" id="KW-0175">Coiled coil</keyword>
<gene>
    <name evidence="3" type="ORF">AAFF_G00099870</name>
</gene>
<proteinExistence type="predicted"/>
<dbReference type="AlphaFoldDB" id="A0AAD7WBU6"/>
<evidence type="ECO:0000313" key="3">
    <source>
        <dbReference type="EMBL" id="KAJ8390855.1"/>
    </source>
</evidence>
<dbReference type="Gene3D" id="1.10.287.1490">
    <property type="match status" value="1"/>
</dbReference>
<dbReference type="PANTHER" id="PTHR32215">
    <property type="entry name" value="CILIA- AND FLAGELLA-ASSOCIATED PROTEIN 57"/>
    <property type="match status" value="1"/>
</dbReference>